<organism evidence="2 3">
    <name type="scientific">Wuchereria bancrofti</name>
    <dbReference type="NCBI Taxonomy" id="6293"/>
    <lineage>
        <taxon>Eukaryota</taxon>
        <taxon>Metazoa</taxon>
        <taxon>Ecdysozoa</taxon>
        <taxon>Nematoda</taxon>
        <taxon>Chromadorea</taxon>
        <taxon>Rhabditida</taxon>
        <taxon>Spirurina</taxon>
        <taxon>Spiruromorpha</taxon>
        <taxon>Filarioidea</taxon>
        <taxon>Onchocercidae</taxon>
        <taxon>Wuchereria</taxon>
    </lineage>
</organism>
<sequence>MYTCGTPTGAYQIGVQHVGLNMTPTGRPKKRPPNTGALLFNSVENGTLFSLLGHDCVSLAAGVVQLLKSDPRNPGVWIKAHRGVVSLVKDYDKRAYFLRLYDIYRKQYLWQQML</sequence>
<dbReference type="AlphaFoldDB" id="J9F9Z1"/>
<dbReference type="SUPFAM" id="SSF50729">
    <property type="entry name" value="PH domain-like"/>
    <property type="match status" value="1"/>
</dbReference>
<evidence type="ECO:0000313" key="3">
    <source>
        <dbReference type="Proteomes" id="UP000004810"/>
    </source>
</evidence>
<dbReference type="PROSITE" id="PS50229">
    <property type="entry name" value="WH1"/>
    <property type="match status" value="1"/>
</dbReference>
<comment type="caution">
    <text evidence="2">The sequence shown here is derived from an EMBL/GenBank/DDBJ whole genome shotgun (WGS) entry which is preliminary data.</text>
</comment>
<dbReference type="Pfam" id="PF00568">
    <property type="entry name" value="WH1"/>
    <property type="match status" value="1"/>
</dbReference>
<proteinExistence type="predicted"/>
<dbReference type="InterPro" id="IPR000697">
    <property type="entry name" value="WH1/EVH1_dom"/>
</dbReference>
<gene>
    <name evidence="2" type="ORF">WUBG_02700</name>
</gene>
<dbReference type="Gene3D" id="2.30.29.30">
    <property type="entry name" value="Pleckstrin-homology domain (PH domain)/Phosphotyrosine-binding domain (PTB)"/>
    <property type="match status" value="1"/>
</dbReference>
<dbReference type="Proteomes" id="UP000004810">
    <property type="component" value="Unassembled WGS sequence"/>
</dbReference>
<feature type="domain" description="WH1" evidence="1">
    <location>
        <begin position="51"/>
        <end position="114"/>
    </location>
</feature>
<name>J9F9Z1_WUCBA</name>
<reference evidence="3" key="1">
    <citation type="submission" date="2012-08" db="EMBL/GenBank/DDBJ databases">
        <title>The Genome Sequence of Wuchereria bancrofti.</title>
        <authorList>
            <person name="Nutman T.B."/>
            <person name="Fink D.L."/>
            <person name="Russ C."/>
            <person name="Young S."/>
            <person name="Zeng Q."/>
            <person name="Koehrsen M."/>
            <person name="Alvarado L."/>
            <person name="Berlin A."/>
            <person name="Chapman S.B."/>
            <person name="Chen Z."/>
            <person name="Freedman E."/>
            <person name="Gellesch M."/>
            <person name="Goldberg J."/>
            <person name="Griggs A."/>
            <person name="Gujja S."/>
            <person name="Heilman E.R."/>
            <person name="Heiman D."/>
            <person name="Hepburn T."/>
            <person name="Howarth C."/>
            <person name="Jen D."/>
            <person name="Larson L."/>
            <person name="Lewis B."/>
            <person name="Mehta T."/>
            <person name="Park D."/>
            <person name="Pearson M."/>
            <person name="Roberts A."/>
            <person name="Saif S."/>
            <person name="Shea T."/>
            <person name="Shenoy N."/>
            <person name="Sisk P."/>
            <person name="Stolte C."/>
            <person name="Sykes S."/>
            <person name="Walk T."/>
            <person name="White J."/>
            <person name="Yandava C."/>
            <person name="Haas B."/>
            <person name="Henn M.R."/>
            <person name="Nusbaum C."/>
            <person name="Birren B."/>
        </authorList>
    </citation>
    <scope>NUCLEOTIDE SEQUENCE [LARGE SCALE GENOMIC DNA]</scope>
    <source>
        <strain evidence="3">NA</strain>
    </source>
</reference>
<accession>J9F9Z1</accession>
<evidence type="ECO:0000259" key="1">
    <source>
        <dbReference type="PROSITE" id="PS50229"/>
    </source>
</evidence>
<dbReference type="EMBL" id="ADBV01000753">
    <property type="protein sequence ID" value="EJW86387.1"/>
    <property type="molecule type" value="Genomic_DNA"/>
</dbReference>
<protein>
    <recommendedName>
        <fullName evidence="1">WH1 domain-containing protein</fullName>
    </recommendedName>
</protein>
<evidence type="ECO:0000313" key="2">
    <source>
        <dbReference type="EMBL" id="EJW86387.1"/>
    </source>
</evidence>
<dbReference type="InterPro" id="IPR011993">
    <property type="entry name" value="PH-like_dom_sf"/>
</dbReference>